<dbReference type="EMBL" id="JELW01000022">
    <property type="protein sequence ID" value="EXU98996.1"/>
    <property type="molecule type" value="Genomic_DNA"/>
</dbReference>
<feature type="chain" id="PRO_5001980801" evidence="1">
    <location>
        <begin position="18"/>
        <end position="355"/>
    </location>
</feature>
<gene>
    <name evidence="2" type="ORF">X797_007994</name>
</gene>
<evidence type="ECO:0000313" key="2">
    <source>
        <dbReference type="EMBL" id="EXU98996.1"/>
    </source>
</evidence>
<dbReference type="AlphaFoldDB" id="A0A0A1URX1"/>
<proteinExistence type="predicted"/>
<dbReference type="Pfam" id="PF13668">
    <property type="entry name" value="Ferritin_2"/>
    <property type="match status" value="1"/>
</dbReference>
<organism evidence="2 3">
    <name type="scientific">Metarhizium robertsii</name>
    <dbReference type="NCBI Taxonomy" id="568076"/>
    <lineage>
        <taxon>Eukaryota</taxon>
        <taxon>Fungi</taxon>
        <taxon>Dikarya</taxon>
        <taxon>Ascomycota</taxon>
        <taxon>Pezizomycotina</taxon>
        <taxon>Sordariomycetes</taxon>
        <taxon>Hypocreomycetidae</taxon>
        <taxon>Hypocreales</taxon>
        <taxon>Clavicipitaceae</taxon>
        <taxon>Metarhizium</taxon>
    </lineage>
</organism>
<dbReference type="eggNOG" id="ENOG502SM3U">
    <property type="taxonomic scope" value="Eukaryota"/>
</dbReference>
<keyword evidence="1" id="KW-0732">Signal</keyword>
<comment type="caution">
    <text evidence="2">The sequence shown here is derived from an EMBL/GenBank/DDBJ whole genome shotgun (WGS) entry which is preliminary data.</text>
</comment>
<name>A0A0A1URX1_9HYPO</name>
<protein>
    <submittedName>
        <fullName evidence="2">Ferritin-like domain protein</fullName>
    </submittedName>
</protein>
<feature type="signal peptide" evidence="1">
    <location>
        <begin position="1"/>
        <end position="17"/>
    </location>
</feature>
<evidence type="ECO:0000256" key="1">
    <source>
        <dbReference type="SAM" id="SignalP"/>
    </source>
</evidence>
<dbReference type="OrthoDB" id="5293813at2759"/>
<reference evidence="2 3" key="1">
    <citation type="submission" date="2014-02" db="EMBL/GenBank/DDBJ databases">
        <title>The genome sequence of the entomopathogenic fungus Metarhizium robertsii ARSEF 2575.</title>
        <authorList>
            <person name="Giuliano Garisto Donzelli B."/>
            <person name="Roe B.A."/>
            <person name="Macmil S.L."/>
            <person name="Krasnoff S.B."/>
            <person name="Gibson D.M."/>
        </authorList>
    </citation>
    <scope>NUCLEOTIDE SEQUENCE [LARGE SCALE GENOMIC DNA]</scope>
    <source>
        <strain evidence="2 3">ARSEF 2575</strain>
    </source>
</reference>
<dbReference type="HOGENOM" id="CLU_045147_0_0_1"/>
<dbReference type="Proteomes" id="UP000030151">
    <property type="component" value="Unassembled WGS sequence"/>
</dbReference>
<sequence length="355" mass="37211">MVSRLFTLSALLGLAIGAVIPNNNGFPTPNDQQKLQIAQEAGGLLPGSPPPGSLGAGSITAFQLIAFNELFETAYFSSLLHNITSGAPGYQAENADELVKIFSTVLAQEEQHALAAVSTLKAANAFAPSACQYQFPVSNLKDAVNLAETFTAVVLGALQGANVIFSQDKQTGAVQTVSSVIGQEGEQNGFYRVFLDKVPSESPFLTTVPAPFAWSALQAFVVPGSCPFPLSNINLPIFPALEVNGGAIASVEPRDQTLSFSADVSGSEAAKAYIGRDNLFATYTTGQQLPISVAITDVEWSGGRISFKAPFPFSKFVMQGFSHVALTTGDTFDSADAVVQSALAAPGLIQVNNRL</sequence>
<accession>A0A0A1URX1</accession>
<evidence type="ECO:0000313" key="3">
    <source>
        <dbReference type="Proteomes" id="UP000030151"/>
    </source>
</evidence>